<keyword evidence="5 7" id="KW-0648">Protein biosynthesis</keyword>
<evidence type="ECO:0000259" key="8">
    <source>
        <dbReference type="PROSITE" id="PS50862"/>
    </source>
</evidence>
<evidence type="ECO:0000313" key="10">
    <source>
        <dbReference type="Proteomes" id="UP000826014"/>
    </source>
</evidence>
<dbReference type="RefSeq" id="WP_215217503.1">
    <property type="nucleotide sequence ID" value="NZ_CP075587.1"/>
</dbReference>
<keyword evidence="10" id="KW-1185">Reference proteome</keyword>
<dbReference type="InterPro" id="IPR045864">
    <property type="entry name" value="aa-tRNA-synth_II/BPL/LPL"/>
</dbReference>
<dbReference type="SUPFAM" id="SSF55681">
    <property type="entry name" value="Class II aaRS and biotin synthetases"/>
    <property type="match status" value="1"/>
</dbReference>
<evidence type="ECO:0000256" key="3">
    <source>
        <dbReference type="ARBA" id="ARBA00022741"/>
    </source>
</evidence>
<dbReference type="SUPFAM" id="SSF50249">
    <property type="entry name" value="Nucleic acid-binding proteins"/>
    <property type="match status" value="1"/>
</dbReference>
<dbReference type="InterPro" id="IPR004365">
    <property type="entry name" value="NA-bd_OB_tRNA"/>
</dbReference>
<dbReference type="Proteomes" id="UP000826014">
    <property type="component" value="Chromosome"/>
</dbReference>
<dbReference type="PANTHER" id="PTHR22594">
    <property type="entry name" value="ASPARTYL/LYSYL-TRNA SYNTHETASE"/>
    <property type="match status" value="1"/>
</dbReference>
<keyword evidence="7" id="KW-0963">Cytoplasm</keyword>
<dbReference type="CDD" id="cd04318">
    <property type="entry name" value="EcAsnRS_like_N"/>
    <property type="match status" value="1"/>
</dbReference>
<protein>
    <recommendedName>
        <fullName evidence="7">Asparagine--tRNA ligase</fullName>
        <ecNumber evidence="7">6.1.1.22</ecNumber>
    </recommendedName>
    <alternativeName>
        <fullName evidence="7">Asparaginyl-tRNA synthetase</fullName>
        <shortName evidence="7">AsnRS</shortName>
    </alternativeName>
</protein>
<keyword evidence="6 7" id="KW-0030">Aminoacyl-tRNA synthetase</keyword>
<comment type="subcellular location">
    <subcellularLocation>
        <location evidence="7">Cytoplasm</location>
    </subcellularLocation>
</comment>
<dbReference type="InterPro" id="IPR004364">
    <property type="entry name" value="Aa-tRNA-synt_II"/>
</dbReference>
<organism evidence="9 10">
    <name type="scientific">Candidatus Rhabdochlamydia oedothoracis</name>
    <dbReference type="NCBI Taxonomy" id="2720720"/>
    <lineage>
        <taxon>Bacteria</taxon>
        <taxon>Pseudomonadati</taxon>
        <taxon>Chlamydiota</taxon>
        <taxon>Chlamydiia</taxon>
        <taxon>Parachlamydiales</taxon>
        <taxon>Candidatus Rhabdochlamydiaceae</taxon>
        <taxon>Candidatus Rhabdochlamydia</taxon>
    </lineage>
</organism>
<dbReference type="Gene3D" id="2.40.50.140">
    <property type="entry name" value="Nucleic acid-binding proteins"/>
    <property type="match status" value="1"/>
</dbReference>
<evidence type="ECO:0000256" key="5">
    <source>
        <dbReference type="ARBA" id="ARBA00022917"/>
    </source>
</evidence>
<name>A0ABX8V769_9BACT</name>
<evidence type="ECO:0000313" key="9">
    <source>
        <dbReference type="EMBL" id="QYF49295.1"/>
    </source>
</evidence>
<evidence type="ECO:0000256" key="4">
    <source>
        <dbReference type="ARBA" id="ARBA00022840"/>
    </source>
</evidence>
<sequence>MKHNKIRSIQSSQIGNVITVCGWIRTIRAQKSFSFIEINDGSTLSSLQIVADVSLPLYEDLLKKLSTGASISVTGELVESLGKGQRWELKAHAMHLFGTCPEDYPLQKKRHSFEFLRSLAHLRPRTNTQGAIARIRNALSIATHLFFQQRGFLYLHTPIITASDCEGAGKQFLVTTLDINKPPRHSDGNVNFTEDFFHKPAYLTVSGQLNAETFACAFSDVYTFGPTFRAENSNTSRHLAEFWMIEPEMAFADLDDNRECAEAYLRFLLRYVLDNCQEDLAFFERFIEKGLLNRLQQVAETEFAHLTYTQAIAILQKSEQSFAFPVEWGIDLQSEHERYLAETYCKKPLVLTDYPEKIKAFYMRENSDGKTVAAMDVLVPKIGEIMGGAQREERLDVLEKKLRLFGLHPEDYWWYMQLRSYGTVPHAGFGLGFERLVLFVTGMENIRDVIPFPRFPGHAEF</sequence>
<dbReference type="CDD" id="cd00776">
    <property type="entry name" value="AsxRS_core"/>
    <property type="match status" value="1"/>
</dbReference>
<evidence type="ECO:0000256" key="2">
    <source>
        <dbReference type="ARBA" id="ARBA00022598"/>
    </source>
</evidence>
<reference evidence="9 10" key="1">
    <citation type="journal article" date="2022" name="bioRxiv">
        <title>Ecology and evolution of chlamydial symbionts of arthropods.</title>
        <authorList>
            <person name="Halter T."/>
            <person name="Koestlbacher S."/>
            <person name="Collingro A."/>
            <person name="Sixt B.S."/>
            <person name="Toenshoff E.R."/>
            <person name="Hendrickx F."/>
            <person name="Kostanjsek R."/>
            <person name="Horn M."/>
        </authorList>
    </citation>
    <scope>NUCLEOTIDE SEQUENCE [LARGE SCALE GENOMIC DNA]</scope>
    <source>
        <strain evidence="9">W744xW776</strain>
    </source>
</reference>
<evidence type="ECO:0000256" key="7">
    <source>
        <dbReference type="HAMAP-Rule" id="MF_00534"/>
    </source>
</evidence>
<keyword evidence="3 7" id="KW-0547">Nucleotide-binding</keyword>
<dbReference type="PROSITE" id="PS50862">
    <property type="entry name" value="AA_TRNA_LIGASE_II"/>
    <property type="match status" value="1"/>
</dbReference>
<gene>
    <name evidence="7" type="primary">asnS</name>
    <name evidence="9" type="ORF">RHABOEDO_001608</name>
</gene>
<keyword evidence="2 7" id="KW-0436">Ligase</keyword>
<keyword evidence="4 7" id="KW-0067">ATP-binding</keyword>
<comment type="similarity">
    <text evidence="1 7">Belongs to the class-II aminoacyl-tRNA synthetase family.</text>
</comment>
<evidence type="ECO:0000256" key="1">
    <source>
        <dbReference type="ARBA" id="ARBA00008226"/>
    </source>
</evidence>
<dbReference type="NCBIfam" id="TIGR00457">
    <property type="entry name" value="asnS"/>
    <property type="match status" value="1"/>
</dbReference>
<dbReference type="PANTHER" id="PTHR22594:SF34">
    <property type="entry name" value="ASPARAGINE--TRNA LIGASE, MITOCHONDRIAL-RELATED"/>
    <property type="match status" value="1"/>
</dbReference>
<dbReference type="HAMAP" id="MF_00534">
    <property type="entry name" value="Asn_tRNA_synth"/>
    <property type="match status" value="1"/>
</dbReference>
<comment type="catalytic activity">
    <reaction evidence="7">
        <text>tRNA(Asn) + L-asparagine + ATP = L-asparaginyl-tRNA(Asn) + AMP + diphosphate + H(+)</text>
        <dbReference type="Rhea" id="RHEA:11180"/>
        <dbReference type="Rhea" id="RHEA-COMP:9659"/>
        <dbReference type="Rhea" id="RHEA-COMP:9674"/>
        <dbReference type="ChEBI" id="CHEBI:15378"/>
        <dbReference type="ChEBI" id="CHEBI:30616"/>
        <dbReference type="ChEBI" id="CHEBI:33019"/>
        <dbReference type="ChEBI" id="CHEBI:58048"/>
        <dbReference type="ChEBI" id="CHEBI:78442"/>
        <dbReference type="ChEBI" id="CHEBI:78515"/>
        <dbReference type="ChEBI" id="CHEBI:456215"/>
        <dbReference type="EC" id="6.1.1.22"/>
    </reaction>
</comment>
<dbReference type="InterPro" id="IPR006195">
    <property type="entry name" value="aa-tRNA-synth_II"/>
</dbReference>
<feature type="domain" description="Aminoacyl-transfer RNA synthetases class-II family profile" evidence="8">
    <location>
        <begin position="134"/>
        <end position="451"/>
    </location>
</feature>
<comment type="subunit">
    <text evidence="7">Homodimer.</text>
</comment>
<dbReference type="EC" id="6.1.1.22" evidence="7"/>
<dbReference type="EMBL" id="CP075587">
    <property type="protein sequence ID" value="QYF49295.1"/>
    <property type="molecule type" value="Genomic_DNA"/>
</dbReference>
<proteinExistence type="inferred from homology"/>
<dbReference type="Pfam" id="PF01336">
    <property type="entry name" value="tRNA_anti-codon"/>
    <property type="match status" value="1"/>
</dbReference>
<dbReference type="NCBIfam" id="NF003037">
    <property type="entry name" value="PRK03932.1"/>
    <property type="match status" value="1"/>
</dbReference>
<dbReference type="GO" id="GO:0004816">
    <property type="term" value="F:asparagine-tRNA ligase activity"/>
    <property type="evidence" value="ECO:0007669"/>
    <property type="project" value="UniProtKB-EC"/>
</dbReference>
<dbReference type="PRINTS" id="PR01042">
    <property type="entry name" value="TRNASYNTHASP"/>
</dbReference>
<dbReference type="InterPro" id="IPR002312">
    <property type="entry name" value="Asp/Asn-tRNA-synth_IIb"/>
</dbReference>
<dbReference type="InterPro" id="IPR004522">
    <property type="entry name" value="Asn-tRNA-ligase"/>
</dbReference>
<dbReference type="Pfam" id="PF00152">
    <property type="entry name" value="tRNA-synt_2"/>
    <property type="match status" value="1"/>
</dbReference>
<dbReference type="Gene3D" id="3.30.930.10">
    <property type="entry name" value="Bira Bifunctional Protein, Domain 2"/>
    <property type="match status" value="1"/>
</dbReference>
<accession>A0ABX8V769</accession>
<dbReference type="InterPro" id="IPR012340">
    <property type="entry name" value="NA-bd_OB-fold"/>
</dbReference>
<evidence type="ECO:0000256" key="6">
    <source>
        <dbReference type="ARBA" id="ARBA00023146"/>
    </source>
</evidence>